<reference evidence="1" key="2">
    <citation type="journal article" date="2020" name="Nat. Commun.">
        <title>Large-scale genome sequencing of mycorrhizal fungi provides insights into the early evolution of symbiotic traits.</title>
        <authorList>
            <person name="Miyauchi S."/>
            <person name="Kiss E."/>
            <person name="Kuo A."/>
            <person name="Drula E."/>
            <person name="Kohler A."/>
            <person name="Sanchez-Garcia M."/>
            <person name="Morin E."/>
            <person name="Andreopoulos B."/>
            <person name="Barry K.W."/>
            <person name="Bonito G."/>
            <person name="Buee M."/>
            <person name="Carver A."/>
            <person name="Chen C."/>
            <person name="Cichocki N."/>
            <person name="Clum A."/>
            <person name="Culley D."/>
            <person name="Crous P.W."/>
            <person name="Fauchery L."/>
            <person name="Girlanda M."/>
            <person name="Hayes R.D."/>
            <person name="Keri Z."/>
            <person name="LaButti K."/>
            <person name="Lipzen A."/>
            <person name="Lombard V."/>
            <person name="Magnuson J."/>
            <person name="Maillard F."/>
            <person name="Murat C."/>
            <person name="Nolan M."/>
            <person name="Ohm R.A."/>
            <person name="Pangilinan J."/>
            <person name="Pereira M.F."/>
            <person name="Perotto S."/>
            <person name="Peter M."/>
            <person name="Pfister S."/>
            <person name="Riley R."/>
            <person name="Sitrit Y."/>
            <person name="Stielow J.B."/>
            <person name="Szollosi G."/>
            <person name="Zifcakova L."/>
            <person name="Stursova M."/>
            <person name="Spatafora J.W."/>
            <person name="Tedersoo L."/>
            <person name="Vaario L.M."/>
            <person name="Yamada A."/>
            <person name="Yan M."/>
            <person name="Wang P."/>
            <person name="Xu J."/>
            <person name="Bruns T."/>
            <person name="Baldrian P."/>
            <person name="Vilgalys R."/>
            <person name="Dunand C."/>
            <person name="Henrissat B."/>
            <person name="Grigoriev I.V."/>
            <person name="Hibbett D."/>
            <person name="Nagy L.G."/>
            <person name="Martin F.M."/>
        </authorList>
    </citation>
    <scope>NUCLEOTIDE SEQUENCE</scope>
    <source>
        <strain evidence="1">P2</strain>
    </source>
</reference>
<gene>
    <name evidence="1" type="ORF">BDM02DRAFT_498918</name>
</gene>
<keyword evidence="2" id="KW-1185">Reference proteome</keyword>
<dbReference type="Proteomes" id="UP000886501">
    <property type="component" value="Unassembled WGS sequence"/>
</dbReference>
<protein>
    <submittedName>
        <fullName evidence="1">Uncharacterized protein</fullName>
    </submittedName>
</protein>
<accession>A0ACB6Z863</accession>
<sequence>MELVEGIIPLERPDFVVDIPQYERDELQVEMLSETNRKRRRLERERRALERPQPIWRIPHIPPELPPPITLRDLTRNMAYAYAPGHMLGMTGAYPSLTMLSSIDVEGDLEFLNQNRRGWDIHRGPGNLQMLHHPFESYGPGMDNVPGYGILPPGQQPSTSSTIPNYPTPPHLYNQPPQQQHPIPGHGGRDRNRERDRERDREREREREHDRQYAADPSLPHPSNFVPPRSISPVHVNANGVLKATNGWMSGPGVIPADERIPTGKESRREREREEARANREERERDRERERERGERDGLDRERNHQLQLMQQQQQRHQQQQPGGPPLPQHQPYHHHHHVVHHHHPMPPPPPSSYNHNQSGYPSHGNLSPRRVARDLEYSRPRSNPPLSTEVIDLSSSSGPNKRSMVNVSPVLSSGRDQREREREREQREREREREMHEQHSRMPPTNHTRPSSRNAPSIGPGNAEHPRLPPLSNPNIDRDRERERERERDRDRERERERDRMMTPFVIPPSQATQAHFSTTPDAVPKVVREVRDVRERREPGPGLPAPEELMMSI</sequence>
<evidence type="ECO:0000313" key="2">
    <source>
        <dbReference type="Proteomes" id="UP000886501"/>
    </source>
</evidence>
<comment type="caution">
    <text evidence="1">The sequence shown here is derived from an EMBL/GenBank/DDBJ whole genome shotgun (WGS) entry which is preliminary data.</text>
</comment>
<dbReference type="EMBL" id="MU118087">
    <property type="protein sequence ID" value="KAF9645528.1"/>
    <property type="molecule type" value="Genomic_DNA"/>
</dbReference>
<reference evidence="1" key="1">
    <citation type="submission" date="2019-10" db="EMBL/GenBank/DDBJ databases">
        <authorList>
            <consortium name="DOE Joint Genome Institute"/>
            <person name="Kuo A."/>
            <person name="Miyauchi S."/>
            <person name="Kiss E."/>
            <person name="Drula E."/>
            <person name="Kohler A."/>
            <person name="Sanchez-Garcia M."/>
            <person name="Andreopoulos B."/>
            <person name="Barry K.W."/>
            <person name="Bonito G."/>
            <person name="Buee M."/>
            <person name="Carver A."/>
            <person name="Chen C."/>
            <person name="Cichocki N."/>
            <person name="Clum A."/>
            <person name="Culley D."/>
            <person name="Crous P.W."/>
            <person name="Fauchery L."/>
            <person name="Girlanda M."/>
            <person name="Hayes R."/>
            <person name="Keri Z."/>
            <person name="Labutti K."/>
            <person name="Lipzen A."/>
            <person name="Lombard V."/>
            <person name="Magnuson J."/>
            <person name="Maillard F."/>
            <person name="Morin E."/>
            <person name="Murat C."/>
            <person name="Nolan M."/>
            <person name="Ohm R."/>
            <person name="Pangilinan J."/>
            <person name="Pereira M."/>
            <person name="Perotto S."/>
            <person name="Peter M."/>
            <person name="Riley R."/>
            <person name="Sitrit Y."/>
            <person name="Stielow B."/>
            <person name="Szollosi G."/>
            <person name="Zifcakova L."/>
            <person name="Stursova M."/>
            <person name="Spatafora J.W."/>
            <person name="Tedersoo L."/>
            <person name="Vaario L.-M."/>
            <person name="Yamada A."/>
            <person name="Yan M."/>
            <person name="Wang P."/>
            <person name="Xu J."/>
            <person name="Bruns T."/>
            <person name="Baldrian P."/>
            <person name="Vilgalys R."/>
            <person name="Henrissat B."/>
            <person name="Grigoriev I.V."/>
            <person name="Hibbett D."/>
            <person name="Nagy L.G."/>
            <person name="Martin F.M."/>
        </authorList>
    </citation>
    <scope>NUCLEOTIDE SEQUENCE</scope>
    <source>
        <strain evidence="1">P2</strain>
    </source>
</reference>
<evidence type="ECO:0000313" key="1">
    <source>
        <dbReference type="EMBL" id="KAF9645528.1"/>
    </source>
</evidence>
<organism evidence="1 2">
    <name type="scientific">Thelephora ganbajun</name>
    <name type="common">Ganba fungus</name>
    <dbReference type="NCBI Taxonomy" id="370292"/>
    <lineage>
        <taxon>Eukaryota</taxon>
        <taxon>Fungi</taxon>
        <taxon>Dikarya</taxon>
        <taxon>Basidiomycota</taxon>
        <taxon>Agaricomycotina</taxon>
        <taxon>Agaricomycetes</taxon>
        <taxon>Thelephorales</taxon>
        <taxon>Thelephoraceae</taxon>
        <taxon>Thelephora</taxon>
    </lineage>
</organism>
<name>A0ACB6Z863_THEGA</name>
<proteinExistence type="predicted"/>